<proteinExistence type="predicted"/>
<sequence>MDFDLRRGMRELGDDPGADGDLPIDAIIRRVHRRRVLRASALGSVGMGVIGAIVLIGVAVAPHQVAPPAAPVPTSTPRPTTPSPVASSPVPDDDPAPLPSTPPEASAGEPTADQVDKLDELDELAVQWQTLDDGCRDESTDTSLAACAARDELGKQIASATFEAYATAWTTNDDELMTALTSSESRPFMAHFMALTPVARPEPGCLAYVAYDPAVGSLSCLVEVEEYRDKAWMIVAAVAPDQDGRWRVTPGEIGIE</sequence>
<feature type="compositionally biased region" description="Pro residues" evidence="1">
    <location>
        <begin position="68"/>
        <end position="82"/>
    </location>
</feature>
<gene>
    <name evidence="3" type="ORF">J4E96_08450</name>
</gene>
<keyword evidence="2" id="KW-1133">Transmembrane helix</keyword>
<dbReference type="KEGG" id="psic:J4E96_08450"/>
<protein>
    <submittedName>
        <fullName evidence="3">Uncharacterized protein</fullName>
    </submittedName>
</protein>
<dbReference type="Proteomes" id="UP000663937">
    <property type="component" value="Chromosome"/>
</dbReference>
<reference evidence="3" key="1">
    <citation type="submission" date="2021-03" db="EMBL/GenBank/DDBJ databases">
        <title>Pengzhenrongella sicca gen. nov., sp. nov., a new member of suborder Micrococcineae isolated from High-Arctic tundra soil.</title>
        <authorList>
            <person name="Peng F."/>
        </authorList>
    </citation>
    <scope>NUCLEOTIDE SEQUENCE</scope>
    <source>
        <strain evidence="3">LRZ-2</strain>
    </source>
</reference>
<dbReference type="EMBL" id="CP071868">
    <property type="protein sequence ID" value="QTE30940.1"/>
    <property type="molecule type" value="Genomic_DNA"/>
</dbReference>
<name>A0A8A4ZFZ0_9MICO</name>
<feature type="region of interest" description="Disordered" evidence="1">
    <location>
        <begin position="68"/>
        <end position="113"/>
    </location>
</feature>
<keyword evidence="2" id="KW-0472">Membrane</keyword>
<dbReference type="RefSeq" id="WP_227425318.1">
    <property type="nucleotide sequence ID" value="NZ_CP071868.1"/>
</dbReference>
<feature type="transmembrane region" description="Helical" evidence="2">
    <location>
        <begin position="39"/>
        <end position="61"/>
    </location>
</feature>
<keyword evidence="4" id="KW-1185">Reference proteome</keyword>
<dbReference type="AlphaFoldDB" id="A0A8A4ZFZ0"/>
<evidence type="ECO:0000256" key="2">
    <source>
        <dbReference type="SAM" id="Phobius"/>
    </source>
</evidence>
<evidence type="ECO:0000256" key="1">
    <source>
        <dbReference type="SAM" id="MobiDB-lite"/>
    </source>
</evidence>
<accession>A0A8A4ZFZ0</accession>
<feature type="compositionally biased region" description="Basic and acidic residues" evidence="1">
    <location>
        <begin position="1"/>
        <end position="13"/>
    </location>
</feature>
<evidence type="ECO:0000313" key="4">
    <source>
        <dbReference type="Proteomes" id="UP000663937"/>
    </source>
</evidence>
<keyword evidence="2" id="KW-0812">Transmembrane</keyword>
<evidence type="ECO:0000313" key="3">
    <source>
        <dbReference type="EMBL" id="QTE30940.1"/>
    </source>
</evidence>
<feature type="region of interest" description="Disordered" evidence="1">
    <location>
        <begin position="1"/>
        <end position="21"/>
    </location>
</feature>
<organism evidence="3 4">
    <name type="scientific">Pengzhenrongella sicca</name>
    <dbReference type="NCBI Taxonomy" id="2819238"/>
    <lineage>
        <taxon>Bacteria</taxon>
        <taxon>Bacillati</taxon>
        <taxon>Actinomycetota</taxon>
        <taxon>Actinomycetes</taxon>
        <taxon>Micrococcales</taxon>
        <taxon>Pengzhenrongella</taxon>
    </lineage>
</organism>